<accession>A0A2P2PLF7</accession>
<name>A0A2P2PLF7_RHIMU</name>
<proteinExistence type="predicted"/>
<evidence type="ECO:0000313" key="1">
    <source>
        <dbReference type="EMBL" id="MBX55587.1"/>
    </source>
</evidence>
<reference evidence="1" key="1">
    <citation type="submission" date="2018-02" db="EMBL/GenBank/DDBJ databases">
        <title>Rhizophora mucronata_Transcriptome.</title>
        <authorList>
            <person name="Meera S.P."/>
            <person name="Sreeshan A."/>
            <person name="Augustine A."/>
        </authorList>
    </citation>
    <scope>NUCLEOTIDE SEQUENCE</scope>
    <source>
        <tissue evidence="1">Leaf</tissue>
    </source>
</reference>
<protein>
    <submittedName>
        <fullName evidence="1">Uncharacterized protein</fullName>
    </submittedName>
</protein>
<dbReference type="AlphaFoldDB" id="A0A2P2PLF7"/>
<dbReference type="EMBL" id="GGEC01075103">
    <property type="protein sequence ID" value="MBX55587.1"/>
    <property type="molecule type" value="Transcribed_RNA"/>
</dbReference>
<sequence>MSLIFCHSVPTSFLHCFANNGHFWTLKCWRDVGRPSMGKNSTRGHSSTYRSLSELRLFSVSLQPRDRKSLHKPTRKHSSAAGNLFGKVTSFLQP</sequence>
<organism evidence="1">
    <name type="scientific">Rhizophora mucronata</name>
    <name type="common">Asiatic mangrove</name>
    <dbReference type="NCBI Taxonomy" id="61149"/>
    <lineage>
        <taxon>Eukaryota</taxon>
        <taxon>Viridiplantae</taxon>
        <taxon>Streptophyta</taxon>
        <taxon>Embryophyta</taxon>
        <taxon>Tracheophyta</taxon>
        <taxon>Spermatophyta</taxon>
        <taxon>Magnoliopsida</taxon>
        <taxon>eudicotyledons</taxon>
        <taxon>Gunneridae</taxon>
        <taxon>Pentapetalae</taxon>
        <taxon>rosids</taxon>
        <taxon>fabids</taxon>
        <taxon>Malpighiales</taxon>
        <taxon>Rhizophoraceae</taxon>
        <taxon>Rhizophora</taxon>
    </lineage>
</organism>